<dbReference type="SUPFAM" id="SSF51322">
    <property type="entry name" value="Cyanovirin-N"/>
    <property type="match status" value="1"/>
</dbReference>
<name>A0A1Y2DZY3_9PEZI</name>
<keyword evidence="4" id="KW-1185">Reference proteome</keyword>
<protein>
    <submittedName>
        <fullName evidence="3">CVNH domain-containing protein</fullName>
    </submittedName>
</protein>
<keyword evidence="1" id="KW-0732">Signal</keyword>
<evidence type="ECO:0000313" key="3">
    <source>
        <dbReference type="EMBL" id="ORY64850.1"/>
    </source>
</evidence>
<evidence type="ECO:0000259" key="2">
    <source>
        <dbReference type="Pfam" id="PF08881"/>
    </source>
</evidence>
<dbReference type="STRING" id="1141098.A0A1Y2DZY3"/>
<dbReference type="InterPro" id="IPR011058">
    <property type="entry name" value="Cyanovirin-N"/>
</dbReference>
<evidence type="ECO:0000313" key="4">
    <source>
        <dbReference type="Proteomes" id="UP000193689"/>
    </source>
</evidence>
<proteinExistence type="predicted"/>
<sequence length="133" mass="14492">MKSPLTILAFIITLAAAGDWGKSCFDETLDPVTDVLTATCRTGDGRGITKLTSLDLNDCYKYQNNKIEPSFHGNFSNSCTDCAIIRLPDPVYDVVGILHPWMNCTCVGAPTEVAINTDAEIDNRFGNLMCNIP</sequence>
<dbReference type="InParanoid" id="A0A1Y2DZY3"/>
<dbReference type="Gene3D" id="2.30.60.10">
    <property type="entry name" value="Cyanovirin-N"/>
    <property type="match status" value="1"/>
</dbReference>
<dbReference type="AlphaFoldDB" id="A0A1Y2DZY3"/>
<gene>
    <name evidence="3" type="ORF">BCR38DRAFT_185664</name>
</gene>
<dbReference type="InterPro" id="IPR036673">
    <property type="entry name" value="Cyanovirin-N_sf"/>
</dbReference>
<dbReference type="EMBL" id="MCFJ01000006">
    <property type="protein sequence ID" value="ORY64850.1"/>
    <property type="molecule type" value="Genomic_DNA"/>
</dbReference>
<accession>A0A1Y2DZY3</accession>
<organism evidence="3 4">
    <name type="scientific">Pseudomassariella vexata</name>
    <dbReference type="NCBI Taxonomy" id="1141098"/>
    <lineage>
        <taxon>Eukaryota</taxon>
        <taxon>Fungi</taxon>
        <taxon>Dikarya</taxon>
        <taxon>Ascomycota</taxon>
        <taxon>Pezizomycotina</taxon>
        <taxon>Sordariomycetes</taxon>
        <taxon>Xylariomycetidae</taxon>
        <taxon>Amphisphaeriales</taxon>
        <taxon>Pseudomassariaceae</taxon>
        <taxon>Pseudomassariella</taxon>
    </lineage>
</organism>
<dbReference type="Proteomes" id="UP000193689">
    <property type="component" value="Unassembled WGS sequence"/>
</dbReference>
<feature type="signal peptide" evidence="1">
    <location>
        <begin position="1"/>
        <end position="17"/>
    </location>
</feature>
<dbReference type="OrthoDB" id="2947935at2759"/>
<dbReference type="Pfam" id="PF08881">
    <property type="entry name" value="CVNH"/>
    <property type="match status" value="1"/>
</dbReference>
<dbReference type="RefSeq" id="XP_040716003.1">
    <property type="nucleotide sequence ID" value="XM_040853966.1"/>
</dbReference>
<feature type="chain" id="PRO_5012530900" evidence="1">
    <location>
        <begin position="18"/>
        <end position="133"/>
    </location>
</feature>
<comment type="caution">
    <text evidence="3">The sequence shown here is derived from an EMBL/GenBank/DDBJ whole genome shotgun (WGS) entry which is preliminary data.</text>
</comment>
<reference evidence="3 4" key="1">
    <citation type="submission" date="2016-07" db="EMBL/GenBank/DDBJ databases">
        <title>Pervasive Adenine N6-methylation of Active Genes in Fungi.</title>
        <authorList>
            <consortium name="DOE Joint Genome Institute"/>
            <person name="Mondo S.J."/>
            <person name="Dannebaum R.O."/>
            <person name="Kuo R.C."/>
            <person name="Labutti K."/>
            <person name="Haridas S."/>
            <person name="Kuo A."/>
            <person name="Salamov A."/>
            <person name="Ahrendt S.R."/>
            <person name="Lipzen A."/>
            <person name="Sullivan W."/>
            <person name="Andreopoulos W.B."/>
            <person name="Clum A."/>
            <person name="Lindquist E."/>
            <person name="Daum C."/>
            <person name="Ramamoorthy G.K."/>
            <person name="Gryganskyi A."/>
            <person name="Culley D."/>
            <person name="Magnuson J.K."/>
            <person name="James T.Y."/>
            <person name="O'Malley M.A."/>
            <person name="Stajich J.E."/>
            <person name="Spatafora J.W."/>
            <person name="Visel A."/>
            <person name="Grigoriev I.V."/>
        </authorList>
    </citation>
    <scope>NUCLEOTIDE SEQUENCE [LARGE SCALE GENOMIC DNA]</scope>
    <source>
        <strain evidence="3 4">CBS 129021</strain>
    </source>
</reference>
<feature type="domain" description="Cyanovirin-N" evidence="2">
    <location>
        <begin position="22"/>
        <end position="128"/>
    </location>
</feature>
<evidence type="ECO:0000256" key="1">
    <source>
        <dbReference type="SAM" id="SignalP"/>
    </source>
</evidence>
<dbReference type="GeneID" id="63770178"/>